<feature type="region of interest" description="Disordered" evidence="1">
    <location>
        <begin position="1"/>
        <end position="30"/>
    </location>
</feature>
<feature type="compositionally biased region" description="Pro residues" evidence="1">
    <location>
        <begin position="1"/>
        <end position="14"/>
    </location>
</feature>
<reference evidence="2" key="1">
    <citation type="submission" date="2021-07" db="EMBL/GenBank/DDBJ databases">
        <authorList>
            <person name="Catto M.A."/>
            <person name="Jacobson A."/>
            <person name="Kennedy G."/>
            <person name="Labadie P."/>
            <person name="Hunt B.G."/>
            <person name="Srinivasan R."/>
        </authorList>
    </citation>
    <scope>NUCLEOTIDE SEQUENCE</scope>
    <source>
        <strain evidence="2">PL_HMW_Pooled</strain>
        <tissue evidence="2">Head</tissue>
    </source>
</reference>
<evidence type="ECO:0000256" key="1">
    <source>
        <dbReference type="SAM" id="MobiDB-lite"/>
    </source>
</evidence>
<feature type="compositionally biased region" description="Low complexity" evidence="1">
    <location>
        <begin position="16"/>
        <end position="25"/>
    </location>
</feature>
<gene>
    <name evidence="2" type="ORF">KUF71_024856</name>
</gene>
<organism evidence="2 3">
    <name type="scientific">Frankliniella fusca</name>
    <dbReference type="NCBI Taxonomy" id="407009"/>
    <lineage>
        <taxon>Eukaryota</taxon>
        <taxon>Metazoa</taxon>
        <taxon>Ecdysozoa</taxon>
        <taxon>Arthropoda</taxon>
        <taxon>Hexapoda</taxon>
        <taxon>Insecta</taxon>
        <taxon>Pterygota</taxon>
        <taxon>Neoptera</taxon>
        <taxon>Paraneoptera</taxon>
        <taxon>Thysanoptera</taxon>
        <taxon>Terebrantia</taxon>
        <taxon>Thripoidea</taxon>
        <taxon>Thripidae</taxon>
        <taxon>Frankliniella</taxon>
    </lineage>
</organism>
<name>A0AAE1I0C3_9NEOP</name>
<sequence length="88" mass="9768">MPMPRPGPAPPGGAPIPGARPGGTARWRRGRRRLPHGYGYPWAPVGTVVCMGTRRGGGRDSHVRRVHYFPRGVHHSGNHVYTFSDNYW</sequence>
<dbReference type="EMBL" id="JAHWGI010001416">
    <property type="protein sequence ID" value="KAK3930944.1"/>
    <property type="molecule type" value="Genomic_DNA"/>
</dbReference>
<accession>A0AAE1I0C3</accession>
<reference evidence="2" key="2">
    <citation type="journal article" date="2023" name="BMC Genomics">
        <title>Pest status, molecular evolution, and epigenetic factors derived from the genome assembly of Frankliniella fusca, a thysanopteran phytovirus vector.</title>
        <authorList>
            <person name="Catto M.A."/>
            <person name="Labadie P.E."/>
            <person name="Jacobson A.L."/>
            <person name="Kennedy G.G."/>
            <person name="Srinivasan R."/>
            <person name="Hunt B.G."/>
        </authorList>
    </citation>
    <scope>NUCLEOTIDE SEQUENCE</scope>
    <source>
        <strain evidence="2">PL_HMW_Pooled</strain>
    </source>
</reference>
<dbReference type="AlphaFoldDB" id="A0AAE1I0C3"/>
<evidence type="ECO:0000313" key="3">
    <source>
        <dbReference type="Proteomes" id="UP001219518"/>
    </source>
</evidence>
<keyword evidence="3" id="KW-1185">Reference proteome</keyword>
<keyword evidence="2" id="KW-0648">Protein biosynthesis</keyword>
<comment type="caution">
    <text evidence="2">The sequence shown here is derived from an EMBL/GenBank/DDBJ whole genome shotgun (WGS) entry which is preliminary data.</text>
</comment>
<proteinExistence type="predicted"/>
<evidence type="ECO:0000313" key="2">
    <source>
        <dbReference type="EMBL" id="KAK3930944.1"/>
    </source>
</evidence>
<protein>
    <submittedName>
        <fullName evidence="2">Translation initiation factor IF-2</fullName>
    </submittedName>
</protein>
<keyword evidence="2" id="KW-0396">Initiation factor</keyword>
<dbReference type="Proteomes" id="UP001219518">
    <property type="component" value="Unassembled WGS sequence"/>
</dbReference>
<dbReference type="GO" id="GO:0003743">
    <property type="term" value="F:translation initiation factor activity"/>
    <property type="evidence" value="ECO:0007669"/>
    <property type="project" value="UniProtKB-KW"/>
</dbReference>